<reference evidence="2" key="1">
    <citation type="journal article" date="2019" name="Int. J. Syst. Evol. Microbiol.">
        <title>The Global Catalogue of Microorganisms (GCM) 10K type strain sequencing project: providing services to taxonomists for standard genome sequencing and annotation.</title>
        <authorList>
            <consortium name="The Broad Institute Genomics Platform"/>
            <consortium name="The Broad Institute Genome Sequencing Center for Infectious Disease"/>
            <person name="Wu L."/>
            <person name="Ma J."/>
        </authorList>
    </citation>
    <scope>NUCLEOTIDE SEQUENCE [LARGE SCALE GENOMIC DNA]</scope>
    <source>
        <strain evidence="2">CGMCC 1.15341</strain>
    </source>
</reference>
<dbReference type="EMBL" id="BMIJ01000006">
    <property type="protein sequence ID" value="GGC01172.1"/>
    <property type="molecule type" value="Genomic_DNA"/>
</dbReference>
<keyword evidence="2" id="KW-1185">Reference proteome</keyword>
<gene>
    <name evidence="1" type="ORF">GCM10011352_29120</name>
</gene>
<proteinExistence type="predicted"/>
<evidence type="ECO:0000313" key="1">
    <source>
        <dbReference type="EMBL" id="GGC01172.1"/>
    </source>
</evidence>
<organism evidence="1 2">
    <name type="scientific">Marinobacterium zhoushanense</name>
    <dbReference type="NCBI Taxonomy" id="1679163"/>
    <lineage>
        <taxon>Bacteria</taxon>
        <taxon>Pseudomonadati</taxon>
        <taxon>Pseudomonadota</taxon>
        <taxon>Gammaproteobacteria</taxon>
        <taxon>Oceanospirillales</taxon>
        <taxon>Oceanospirillaceae</taxon>
        <taxon>Marinobacterium</taxon>
    </lineage>
</organism>
<dbReference type="RefSeq" id="WP_188749606.1">
    <property type="nucleotide sequence ID" value="NZ_BMIJ01000006.1"/>
</dbReference>
<evidence type="ECO:0000313" key="2">
    <source>
        <dbReference type="Proteomes" id="UP000629025"/>
    </source>
</evidence>
<dbReference type="Proteomes" id="UP000629025">
    <property type="component" value="Unassembled WGS sequence"/>
</dbReference>
<name>A0ABQ1KJL9_9GAMM</name>
<protein>
    <recommendedName>
        <fullName evidence="3">VWA domain-containing protein</fullName>
    </recommendedName>
</protein>
<comment type="caution">
    <text evidence="1">The sequence shown here is derived from an EMBL/GenBank/DDBJ whole genome shotgun (WGS) entry which is preliminary data.</text>
</comment>
<evidence type="ECO:0008006" key="3">
    <source>
        <dbReference type="Google" id="ProtNLM"/>
    </source>
</evidence>
<dbReference type="InterPro" id="IPR036465">
    <property type="entry name" value="vWFA_dom_sf"/>
</dbReference>
<accession>A0ABQ1KJL9</accession>
<dbReference type="SUPFAM" id="SSF53300">
    <property type="entry name" value="vWA-like"/>
    <property type="match status" value="1"/>
</dbReference>
<sequence length="231" mass="25361">MGKSLKPASNSTEIEAFINQAKDLAVRDTNRGRLLFAMDATASRSPTWDHACRLQSEMFLASAASGQLLVQLCYYRGYREFHYTSWFDNASALLDQMNAVSCLGGHTQIGRVLEHALRENTLHPINAIVLVGDCCEESIDPLCEMAGELGLHGTPIFSFHEGNDPNGRLLFEQLARLSGGAFARFNINSANRLRELLGAAAVYATGGLKALERYAGKGNRELLALTQQLRK</sequence>